<dbReference type="PANTHER" id="PTHR13056:SF0">
    <property type="entry name" value="VACUOLAR FUSION PROTEIN CCZ1 HOMOLOG-RELATED"/>
    <property type="match status" value="1"/>
</dbReference>
<comment type="caution">
    <text evidence="4">The sequence shown here is derived from an EMBL/GenBank/DDBJ whole genome shotgun (WGS) entry which is preliminary data.</text>
</comment>
<dbReference type="GO" id="GO:0016192">
    <property type="term" value="P:vesicle-mediated transport"/>
    <property type="evidence" value="ECO:0007669"/>
    <property type="project" value="InterPro"/>
</dbReference>
<dbReference type="PANTHER" id="PTHR13056">
    <property type="entry name" value="VACUOLAR FUSION PROTEIN CCZ1 HOMOLOG-RELATED"/>
    <property type="match status" value="1"/>
</dbReference>
<evidence type="ECO:0000313" key="5">
    <source>
        <dbReference type="Proteomes" id="UP000295083"/>
    </source>
</evidence>
<evidence type="ECO:0000256" key="1">
    <source>
        <dbReference type="ARBA" id="ARBA00005352"/>
    </source>
</evidence>
<reference evidence="4 5" key="1">
    <citation type="submission" date="2018-11" db="EMBL/GenBank/DDBJ databases">
        <title>Genome sequence and assembly of Colletotrichum spinosum.</title>
        <authorList>
            <person name="Gan P."/>
            <person name="Shirasu K."/>
        </authorList>
    </citation>
    <scope>NUCLEOTIDE SEQUENCE [LARGE SCALE GENOMIC DNA]</scope>
    <source>
        <strain evidence="4 5">CBS 515.97</strain>
    </source>
</reference>
<feature type="compositionally biased region" description="Basic and acidic residues" evidence="2">
    <location>
        <begin position="264"/>
        <end position="274"/>
    </location>
</feature>
<feature type="region of interest" description="Disordered" evidence="2">
    <location>
        <begin position="330"/>
        <end position="413"/>
    </location>
</feature>
<dbReference type="Proteomes" id="UP000295083">
    <property type="component" value="Unassembled WGS sequence"/>
</dbReference>
<dbReference type="EMBL" id="QAPG01000008">
    <property type="protein sequence ID" value="TDZ39887.1"/>
    <property type="molecule type" value="Genomic_DNA"/>
</dbReference>
<organism evidence="4 5">
    <name type="scientific">Colletotrichum spinosum</name>
    <dbReference type="NCBI Taxonomy" id="1347390"/>
    <lineage>
        <taxon>Eukaryota</taxon>
        <taxon>Fungi</taxon>
        <taxon>Dikarya</taxon>
        <taxon>Ascomycota</taxon>
        <taxon>Pezizomycotina</taxon>
        <taxon>Sordariomycetes</taxon>
        <taxon>Hypocreomycetidae</taxon>
        <taxon>Glomerellales</taxon>
        <taxon>Glomerellaceae</taxon>
        <taxon>Colletotrichum</taxon>
        <taxon>Colletotrichum orbiculare species complex</taxon>
    </lineage>
</organism>
<evidence type="ECO:0000313" key="4">
    <source>
        <dbReference type="EMBL" id="TDZ39887.1"/>
    </source>
</evidence>
<dbReference type="AlphaFoldDB" id="A0A4R8QLJ5"/>
<name>A0A4R8QLJ5_9PEZI</name>
<protein>
    <submittedName>
        <fullName evidence="4">Vacuolar fusion protein CCZ1-like protein</fullName>
    </submittedName>
</protein>
<feature type="region of interest" description="Disordered" evidence="2">
    <location>
        <begin position="45"/>
        <end position="65"/>
    </location>
</feature>
<accession>A0A4R8QLJ5</accession>
<feature type="domain" description="CCZ1/INTU/HSP4 first Longin" evidence="3">
    <location>
        <begin position="15"/>
        <end position="118"/>
    </location>
</feature>
<dbReference type="Pfam" id="PF19031">
    <property type="entry name" value="Intu_longin_1"/>
    <property type="match status" value="1"/>
</dbReference>
<feature type="region of interest" description="Disordered" evidence="2">
    <location>
        <begin position="780"/>
        <end position="802"/>
    </location>
</feature>
<dbReference type="InterPro" id="IPR043987">
    <property type="entry name" value="CCZ1/INTU/HSP4_longin_1"/>
</dbReference>
<sequence>MASSPGGIVPAHLGFLAIFNPSLGNTDDTLDDQIVYYSSLSTQRQKRRQRSRSKPTENLSHEERNERLRQIGLAQGMVEFSKSFSGGQSVDSIDTERSRVVLHELEPGWWILASVDLTRIPLPPKLQTGKALESPQEIVEFSSKEIKPAPLLLQDLLRAHTIFLLHHGTSLSALFVRTRRAKFLSLLSRYWDIYLSTWNVMLQGNPIRTMFSGINVAASGELGFGVGEEERGSGERDVLEGLVGRIEGLVDVVVSKFGSVDADGEPKDGKEVKKSWLGSGQDPGPEDGVLFLGTGALSRKSVRDVAHWMEDLYTWGANAYGVIDSPTATRHVGRSTKKSISTPAPHSSEANPPRPPLRPKGSRSDSGSGSGGSSTSTKTLAERRGQEIGTVQEARRPGSGAGDTEPVLKEDGDGHLDKLMTYMKLGYGTYWSIGKSDASSSTDKSQLAALAAMHSADYSKSPFGKAPKPKEVEDEVGHYLIGMMGDVDDVDTSEDGNDIPEDDAAESNNRIMLRTIHVELEKTGKNRSEADVVMDLGSLANEVTPLGANDVSSNPVFGHQDSNKATKLRIVVYVSKPFIFTFLFDLRTDSLAWGPFYKSLHRQLVPLRKPLLSSIQYRPERPEVKSAAASIYDLVWDAEAMTVHSSIPNIPDHAQMSQPNVQLAWTRAEAMNTHMQLLNIFNLTRPEMTQLERTCKTNRDWWVVWQRILDRQVTTSTGPPPDDEDDDDYDDEVPPESDVSLPTSGSGSSTQIPRKQSPQPPPSVSKEIFLIRRASDHASYRGASSPLVESGTGWGDGAGRLASGIGIDTRRYIESLLNFGR</sequence>
<comment type="similarity">
    <text evidence="1">Belongs to the CCZ1 family.</text>
</comment>
<keyword evidence="5" id="KW-1185">Reference proteome</keyword>
<feature type="compositionally biased region" description="Acidic residues" evidence="2">
    <location>
        <begin position="721"/>
        <end position="735"/>
    </location>
</feature>
<feature type="region of interest" description="Disordered" evidence="2">
    <location>
        <begin position="713"/>
        <end position="764"/>
    </location>
</feature>
<proteinExistence type="inferred from homology"/>
<feature type="region of interest" description="Disordered" evidence="2">
    <location>
        <begin position="263"/>
        <end position="288"/>
    </location>
</feature>
<gene>
    <name evidence="4" type="ORF">C8035_v002098</name>
</gene>
<evidence type="ECO:0000256" key="2">
    <source>
        <dbReference type="SAM" id="MobiDB-lite"/>
    </source>
</evidence>
<feature type="compositionally biased region" description="Polar residues" evidence="2">
    <location>
        <begin position="338"/>
        <end position="350"/>
    </location>
</feature>
<dbReference type="GO" id="GO:0035658">
    <property type="term" value="C:Mon1-Ccz1 complex"/>
    <property type="evidence" value="ECO:0007669"/>
    <property type="project" value="InterPro"/>
</dbReference>
<evidence type="ECO:0000259" key="3">
    <source>
        <dbReference type="Pfam" id="PF19031"/>
    </source>
</evidence>
<feature type="compositionally biased region" description="Polar residues" evidence="2">
    <location>
        <begin position="740"/>
        <end position="754"/>
    </location>
</feature>
<dbReference type="InterPro" id="IPR013176">
    <property type="entry name" value="Ccz1"/>
</dbReference>